<proteinExistence type="predicted"/>
<dbReference type="GO" id="GO:0047372">
    <property type="term" value="F:monoacylglycerol lipase activity"/>
    <property type="evidence" value="ECO:0007669"/>
    <property type="project" value="TreeGrafter"/>
</dbReference>
<dbReference type="EMBL" id="JAODAN010000007">
    <property type="protein sequence ID" value="KAK1923247.1"/>
    <property type="molecule type" value="Genomic_DNA"/>
</dbReference>
<keyword evidence="4" id="KW-1185">Reference proteome</keyword>
<dbReference type="GO" id="GO:0005789">
    <property type="term" value="C:endoplasmic reticulum membrane"/>
    <property type="evidence" value="ECO:0007669"/>
    <property type="project" value="TreeGrafter"/>
</dbReference>
<keyword evidence="1" id="KW-0812">Transmembrane</keyword>
<keyword evidence="1" id="KW-1133">Transmembrane helix</keyword>
<dbReference type="InterPro" id="IPR000073">
    <property type="entry name" value="AB_hydrolase_1"/>
</dbReference>
<keyword evidence="1" id="KW-0472">Membrane</keyword>
<protein>
    <submittedName>
        <fullName evidence="3">Alpha/Beta hydrolase protein</fullName>
    </submittedName>
</protein>
<keyword evidence="3" id="KW-0378">Hydrolase</keyword>
<dbReference type="GO" id="GO:0004622">
    <property type="term" value="F:phosphatidylcholine lysophospholipase activity"/>
    <property type="evidence" value="ECO:0007669"/>
    <property type="project" value="TreeGrafter"/>
</dbReference>
<dbReference type="InterPro" id="IPR029058">
    <property type="entry name" value="AB_hydrolase_fold"/>
</dbReference>
<gene>
    <name evidence="3" type="ORF">DB88DRAFT_494347</name>
</gene>
<feature type="transmembrane region" description="Helical" evidence="1">
    <location>
        <begin position="7"/>
        <end position="31"/>
    </location>
</feature>
<dbReference type="Gene3D" id="3.40.50.1820">
    <property type="entry name" value="alpha/beta hydrolase"/>
    <property type="match status" value="1"/>
</dbReference>
<evidence type="ECO:0000313" key="3">
    <source>
        <dbReference type="EMBL" id="KAK1923247.1"/>
    </source>
</evidence>
<evidence type="ECO:0000313" key="4">
    <source>
        <dbReference type="Proteomes" id="UP001182556"/>
    </source>
</evidence>
<dbReference type="PANTHER" id="PTHR12277:SF194">
    <property type="entry name" value="FI04476P"/>
    <property type="match status" value="1"/>
</dbReference>
<dbReference type="AlphaFoldDB" id="A0AAD9FQI7"/>
<evidence type="ECO:0000259" key="2">
    <source>
        <dbReference type="Pfam" id="PF12697"/>
    </source>
</evidence>
<dbReference type="Pfam" id="PF12697">
    <property type="entry name" value="Abhydrolase_6"/>
    <property type="match status" value="1"/>
</dbReference>
<reference evidence="3" key="1">
    <citation type="submission" date="2023-02" db="EMBL/GenBank/DDBJ databases">
        <title>Identification and recombinant expression of a fungal hydrolase from Papiliotrema laurentii that hydrolyzes apple cutin and clears colloidal polyester polyurethane.</title>
        <authorList>
            <consortium name="DOE Joint Genome Institute"/>
            <person name="Roman V.A."/>
            <person name="Bojanowski C."/>
            <person name="Crable B.R."/>
            <person name="Wagner D.N."/>
            <person name="Hung C.S."/>
            <person name="Nadeau L.J."/>
            <person name="Schratz L."/>
            <person name="Haridas S."/>
            <person name="Pangilinan J."/>
            <person name="Lipzen A."/>
            <person name="Na H."/>
            <person name="Yan M."/>
            <person name="Ng V."/>
            <person name="Grigoriev I.V."/>
            <person name="Spatafora J.W."/>
            <person name="Barlow D."/>
            <person name="Biffinger J."/>
            <person name="Kelley-Loughnane N."/>
            <person name="Varaljay V.A."/>
            <person name="Crookes-Goodson W.J."/>
        </authorList>
    </citation>
    <scope>NUCLEOTIDE SEQUENCE</scope>
    <source>
        <strain evidence="3">5307AH</strain>
    </source>
</reference>
<dbReference type="SUPFAM" id="SSF53474">
    <property type="entry name" value="alpha/beta-Hydrolases"/>
    <property type="match status" value="1"/>
</dbReference>
<name>A0AAD9FQI7_PAPLA</name>
<feature type="domain" description="AB hydrolase-1" evidence="2">
    <location>
        <begin position="114"/>
        <end position="254"/>
    </location>
</feature>
<dbReference type="GO" id="GO:0006660">
    <property type="term" value="P:phosphatidylserine catabolic process"/>
    <property type="evidence" value="ECO:0007669"/>
    <property type="project" value="TreeGrafter"/>
</dbReference>
<dbReference type="Proteomes" id="UP001182556">
    <property type="component" value="Unassembled WGS sequence"/>
</dbReference>
<sequence length="370" mass="40542">MTPLLRWGWYIPATVLSLYALILCLVTIPAVQKEGIFVHRLNVPPFATFHTPQRYGLAPWKTRNLYLNTTDGESLGAWHVLPRSVYAPYADDLPTEPLDQSVFDRAFASRPTIIYFHGNAANRAAYHRVRGYSAMSNMLDVNVVAVDYRGFGDSTGTPSEAGLLVDARAAWDYVHAAMVERGVPDPSTQIILAGQSLGTGVVSALAGHLASKGTYPRAIVLIAPFSSIAELLVEYRLFWVIPLLSPLKAIPWLQRLFISTITTKFNSTASLTNTQSPTLILHALDDGVIPHSHSKVLLHHLHAIHTTNSAVLHQPNLTETTYPSWGSICAFDRGGEHGGKVVRWEGLAGGHNNLGWAEGTMDLIKQIAKL</sequence>
<organism evidence="3 4">
    <name type="scientific">Papiliotrema laurentii</name>
    <name type="common">Cryptococcus laurentii</name>
    <dbReference type="NCBI Taxonomy" id="5418"/>
    <lineage>
        <taxon>Eukaryota</taxon>
        <taxon>Fungi</taxon>
        <taxon>Dikarya</taxon>
        <taxon>Basidiomycota</taxon>
        <taxon>Agaricomycotina</taxon>
        <taxon>Tremellomycetes</taxon>
        <taxon>Tremellales</taxon>
        <taxon>Rhynchogastremaceae</taxon>
        <taxon>Papiliotrema</taxon>
    </lineage>
</organism>
<accession>A0AAD9FQI7</accession>
<dbReference type="GO" id="GO:0052651">
    <property type="term" value="P:monoacylglycerol catabolic process"/>
    <property type="evidence" value="ECO:0007669"/>
    <property type="project" value="TreeGrafter"/>
</dbReference>
<dbReference type="PANTHER" id="PTHR12277">
    <property type="entry name" value="ALPHA/BETA HYDROLASE DOMAIN-CONTAINING PROTEIN"/>
    <property type="match status" value="1"/>
</dbReference>
<evidence type="ECO:0000256" key="1">
    <source>
        <dbReference type="SAM" id="Phobius"/>
    </source>
</evidence>
<comment type="caution">
    <text evidence="3">The sequence shown here is derived from an EMBL/GenBank/DDBJ whole genome shotgun (WGS) entry which is preliminary data.</text>
</comment>